<reference evidence="14" key="1">
    <citation type="journal article" date="2019" name="Int. J. Syst. Evol. Microbiol.">
        <title>The Global Catalogue of Microorganisms (GCM) 10K type strain sequencing project: providing services to taxonomists for standard genome sequencing and annotation.</title>
        <authorList>
            <consortium name="The Broad Institute Genomics Platform"/>
            <consortium name="The Broad Institute Genome Sequencing Center for Infectious Disease"/>
            <person name="Wu L."/>
            <person name="Ma J."/>
        </authorList>
    </citation>
    <scope>NUCLEOTIDE SEQUENCE [LARGE SCALE GENOMIC DNA]</scope>
    <source>
        <strain evidence="14">CGMCC 1.15928</strain>
    </source>
</reference>
<feature type="binding site" evidence="10">
    <location>
        <begin position="392"/>
        <end position="396"/>
    </location>
    <ligand>
        <name>GTP</name>
        <dbReference type="ChEBI" id="CHEBI:37565"/>
    </ligand>
</feature>
<comment type="similarity">
    <text evidence="10">Belongs to the GTP-binding SRP family. FtsY subfamily.</text>
</comment>
<dbReference type="Gene3D" id="3.40.50.300">
    <property type="entry name" value="P-loop containing nucleotide triphosphate hydrolases"/>
    <property type="match status" value="1"/>
</dbReference>
<feature type="binding site" evidence="10">
    <location>
        <begin position="310"/>
        <end position="317"/>
    </location>
    <ligand>
        <name>GTP</name>
        <dbReference type="ChEBI" id="CHEBI:37565"/>
    </ligand>
</feature>
<keyword evidence="6 10" id="KW-0342">GTP-binding</keyword>
<feature type="region of interest" description="Disordered" evidence="11">
    <location>
        <begin position="33"/>
        <end position="52"/>
    </location>
</feature>
<comment type="catalytic activity">
    <reaction evidence="9 10">
        <text>GTP + H2O = GDP + phosphate + H(+)</text>
        <dbReference type="Rhea" id="RHEA:19669"/>
        <dbReference type="ChEBI" id="CHEBI:15377"/>
        <dbReference type="ChEBI" id="CHEBI:15378"/>
        <dbReference type="ChEBI" id="CHEBI:37565"/>
        <dbReference type="ChEBI" id="CHEBI:43474"/>
        <dbReference type="ChEBI" id="CHEBI:58189"/>
        <dbReference type="EC" id="3.6.5.4"/>
    </reaction>
</comment>
<evidence type="ECO:0000256" key="7">
    <source>
        <dbReference type="ARBA" id="ARBA00023136"/>
    </source>
</evidence>
<dbReference type="InterPro" id="IPR004390">
    <property type="entry name" value="SR_rcpt_FtsY"/>
</dbReference>
<gene>
    <name evidence="10" type="primary">ftsY</name>
    <name evidence="13" type="ORF">GCM10011503_20640</name>
</gene>
<evidence type="ECO:0000256" key="8">
    <source>
        <dbReference type="ARBA" id="ARBA00023170"/>
    </source>
</evidence>
<feature type="region of interest" description="Disordered" evidence="11">
    <location>
        <begin position="1"/>
        <end position="26"/>
    </location>
</feature>
<dbReference type="InterPro" id="IPR000897">
    <property type="entry name" value="SRP54_GTPase_dom"/>
</dbReference>
<feature type="compositionally biased region" description="Basic residues" evidence="11">
    <location>
        <begin position="1"/>
        <end position="11"/>
    </location>
</feature>
<sequence length="509" mass="55554">MILWFGKKKKKQELQDAGAAMPEPELSAEEIAAKEAAEKAEAERKAAEQAEIERKVAEANRAWEERQKREREEAAAEAARLEEEARRAEEAREAARKAAEAARQKAAEDEAARQDAERAEAEARRLEEEAERARKLEAERQAAREKADAELKLLEERRRAEQAREEARLKKEAEEAEARRKEEERQAAIARGEPDPYAEIRSPGFFGKLSGGLSKSSSKLGTSLTGMFGGRKLDDDALEDLEDLLITSDMGAKVASRIATNLGKTRFDKDITDDEIRFALAQEIETIMKPREQVVDFADGPRPRIVLFVGVNGSGKTTTIGKIASKLKEQGARALLVAGDTFRAAAIEQLTVWGERAGIPVLSKPTGADAAGLVYEAIEKAKAEDLDLVLVDTAGRLQNKAELMSELAKIVRVTRKLEPDAPHDVILVLDATVGQNALSQVEAFRHTAEVSGIVMTKLDGTAKGGVLVAVAEAHDLPIHFVGVGEKAEDLQPFSASAYAKALVGIEEKV</sequence>
<dbReference type="PANTHER" id="PTHR43134">
    <property type="entry name" value="SIGNAL RECOGNITION PARTICLE RECEPTOR SUBUNIT ALPHA"/>
    <property type="match status" value="1"/>
</dbReference>
<dbReference type="InterPro" id="IPR027417">
    <property type="entry name" value="P-loop_NTPase"/>
</dbReference>
<feature type="binding site" evidence="10">
    <location>
        <begin position="456"/>
        <end position="459"/>
    </location>
    <ligand>
        <name>GTP</name>
        <dbReference type="ChEBI" id="CHEBI:37565"/>
    </ligand>
</feature>
<keyword evidence="14" id="KW-1185">Reference proteome</keyword>
<keyword evidence="2 10" id="KW-1003">Cell membrane</keyword>
<evidence type="ECO:0000256" key="4">
    <source>
        <dbReference type="ARBA" id="ARBA00022741"/>
    </source>
</evidence>
<keyword evidence="8 10" id="KW-0675">Receptor</keyword>
<evidence type="ECO:0000313" key="14">
    <source>
        <dbReference type="Proteomes" id="UP000628854"/>
    </source>
</evidence>
<keyword evidence="5 10" id="KW-0378">Hydrolase</keyword>
<comment type="caution">
    <text evidence="13">The sequence shown here is derived from an EMBL/GenBank/DDBJ whole genome shotgun (WGS) entry which is preliminary data.</text>
</comment>
<comment type="subunit">
    <text evidence="10">Part of the signal recognition particle protein translocation system, which is composed of SRP and FtsY. SRP is a ribonucleoprotein composed of Ffh and a 4.5S RNA molecule.</text>
</comment>
<organism evidence="13 14">
    <name type="scientific">Henriciella pelagia</name>
    <dbReference type="NCBI Taxonomy" id="1977912"/>
    <lineage>
        <taxon>Bacteria</taxon>
        <taxon>Pseudomonadati</taxon>
        <taxon>Pseudomonadota</taxon>
        <taxon>Alphaproteobacteria</taxon>
        <taxon>Hyphomonadales</taxon>
        <taxon>Hyphomonadaceae</taxon>
        <taxon>Henriciella</taxon>
    </lineage>
</organism>
<dbReference type="Proteomes" id="UP000628854">
    <property type="component" value="Unassembled WGS sequence"/>
</dbReference>
<protein>
    <recommendedName>
        <fullName evidence="10">Signal recognition particle receptor FtsY</fullName>
        <shortName evidence="10">SRP receptor</shortName>
        <ecNumber evidence="10">3.6.5.4</ecNumber>
    </recommendedName>
</protein>
<proteinExistence type="inferred from homology"/>
<name>A0ABQ1JQ71_9PROT</name>
<dbReference type="PROSITE" id="PS00300">
    <property type="entry name" value="SRP54"/>
    <property type="match status" value="1"/>
</dbReference>
<dbReference type="PANTHER" id="PTHR43134:SF1">
    <property type="entry name" value="SIGNAL RECOGNITION PARTICLE RECEPTOR SUBUNIT ALPHA"/>
    <property type="match status" value="1"/>
</dbReference>
<accession>A0ABQ1JQ71</accession>
<dbReference type="SUPFAM" id="SSF47364">
    <property type="entry name" value="Domain of the SRP/SRP receptor G-proteins"/>
    <property type="match status" value="1"/>
</dbReference>
<dbReference type="SMART" id="SM00962">
    <property type="entry name" value="SRP54"/>
    <property type="match status" value="1"/>
</dbReference>
<comment type="function">
    <text evidence="10">Involved in targeting and insertion of nascent membrane proteins into the cytoplasmic membrane. Acts as a receptor for the complex formed by the signal recognition particle (SRP) and the ribosome-nascent chain (RNC). Interaction with SRP-RNC leads to the transfer of the RNC complex to the Sec translocase for insertion into the membrane, the hydrolysis of GTP by both Ffh and FtsY, and the dissociation of the SRP-FtsY complex into the individual components.</text>
</comment>
<dbReference type="Gene3D" id="1.20.120.140">
    <property type="entry name" value="Signal recognition particle SRP54, nucleotide-binding domain"/>
    <property type="match status" value="1"/>
</dbReference>
<evidence type="ECO:0000256" key="11">
    <source>
        <dbReference type="SAM" id="MobiDB-lite"/>
    </source>
</evidence>
<feature type="region of interest" description="Disordered" evidence="11">
    <location>
        <begin position="158"/>
        <end position="200"/>
    </location>
</feature>
<dbReference type="Pfam" id="PF02881">
    <property type="entry name" value="SRP54_N"/>
    <property type="match status" value="1"/>
</dbReference>
<evidence type="ECO:0000256" key="1">
    <source>
        <dbReference type="ARBA" id="ARBA00004515"/>
    </source>
</evidence>
<keyword evidence="7 10" id="KW-0472">Membrane</keyword>
<dbReference type="RefSeq" id="WP_084392222.1">
    <property type="nucleotide sequence ID" value="NZ_BMKF01000002.1"/>
</dbReference>
<keyword evidence="3 10" id="KW-0963">Cytoplasm</keyword>
<evidence type="ECO:0000256" key="5">
    <source>
        <dbReference type="ARBA" id="ARBA00022801"/>
    </source>
</evidence>
<dbReference type="InterPro" id="IPR003593">
    <property type="entry name" value="AAA+_ATPase"/>
</dbReference>
<dbReference type="SUPFAM" id="SSF52540">
    <property type="entry name" value="P-loop containing nucleoside triphosphate hydrolases"/>
    <property type="match status" value="1"/>
</dbReference>
<dbReference type="InterPro" id="IPR036225">
    <property type="entry name" value="SRP/SRP_N"/>
</dbReference>
<evidence type="ECO:0000259" key="12">
    <source>
        <dbReference type="PROSITE" id="PS00300"/>
    </source>
</evidence>
<feature type="region of interest" description="Disordered" evidence="11">
    <location>
        <begin position="59"/>
        <end position="146"/>
    </location>
</feature>
<evidence type="ECO:0000256" key="9">
    <source>
        <dbReference type="ARBA" id="ARBA00048027"/>
    </source>
</evidence>
<dbReference type="EMBL" id="BMKF01000002">
    <property type="protein sequence ID" value="GGB71836.1"/>
    <property type="molecule type" value="Genomic_DNA"/>
</dbReference>
<evidence type="ECO:0000256" key="3">
    <source>
        <dbReference type="ARBA" id="ARBA00022490"/>
    </source>
</evidence>
<evidence type="ECO:0000256" key="10">
    <source>
        <dbReference type="HAMAP-Rule" id="MF_00920"/>
    </source>
</evidence>
<evidence type="ECO:0000313" key="13">
    <source>
        <dbReference type="EMBL" id="GGB71836.1"/>
    </source>
</evidence>
<evidence type="ECO:0000256" key="6">
    <source>
        <dbReference type="ARBA" id="ARBA00023134"/>
    </source>
</evidence>
<dbReference type="CDD" id="cd17874">
    <property type="entry name" value="FtsY"/>
    <property type="match status" value="1"/>
</dbReference>
<evidence type="ECO:0000256" key="2">
    <source>
        <dbReference type="ARBA" id="ARBA00022475"/>
    </source>
</evidence>
<dbReference type="SMART" id="SM00382">
    <property type="entry name" value="AAA"/>
    <property type="match status" value="1"/>
</dbReference>
<dbReference type="SMART" id="SM00963">
    <property type="entry name" value="SRP54_N"/>
    <property type="match status" value="1"/>
</dbReference>
<dbReference type="Pfam" id="PF00448">
    <property type="entry name" value="SRP54"/>
    <property type="match status" value="1"/>
</dbReference>
<keyword evidence="4 10" id="KW-0547">Nucleotide-binding</keyword>
<dbReference type="EC" id="3.6.5.4" evidence="10"/>
<dbReference type="HAMAP" id="MF_00920">
    <property type="entry name" value="FtsY"/>
    <property type="match status" value="1"/>
</dbReference>
<comment type="subcellular location">
    <subcellularLocation>
        <location evidence="1">Cell inner membrane</location>
        <topology evidence="1">Peripheral membrane protein</topology>
        <orientation evidence="1">Cytoplasmic side</orientation>
    </subcellularLocation>
    <subcellularLocation>
        <location evidence="10">Cell membrane</location>
        <topology evidence="10">Peripheral membrane protein</topology>
        <orientation evidence="10">Cytoplasmic side</orientation>
    </subcellularLocation>
    <subcellularLocation>
        <location evidence="10">Cytoplasm</location>
    </subcellularLocation>
</comment>
<feature type="domain" description="SRP54-type proteins GTP-binding" evidence="12">
    <location>
        <begin position="477"/>
        <end position="490"/>
    </location>
</feature>
<dbReference type="InterPro" id="IPR013822">
    <property type="entry name" value="Signal_recog_particl_SRP54_hlx"/>
</dbReference>
<feature type="compositionally biased region" description="Basic and acidic residues" evidence="11">
    <location>
        <begin position="158"/>
        <end position="186"/>
    </location>
</feature>
<dbReference type="NCBIfam" id="TIGR00064">
    <property type="entry name" value="ftsY"/>
    <property type="match status" value="1"/>
</dbReference>
<dbReference type="InterPro" id="IPR042101">
    <property type="entry name" value="SRP54_N_sf"/>
</dbReference>